<proteinExistence type="predicted"/>
<feature type="non-terminal residue" evidence="1">
    <location>
        <position position="1"/>
    </location>
</feature>
<reference evidence="1" key="1">
    <citation type="submission" date="2021-06" db="EMBL/GenBank/DDBJ databases">
        <authorList>
            <person name="Hodson N. C."/>
            <person name="Mongue J. A."/>
            <person name="Jaron S. K."/>
        </authorList>
    </citation>
    <scope>NUCLEOTIDE SEQUENCE</scope>
</reference>
<organism evidence="1 2">
    <name type="scientific">Allacma fusca</name>
    <dbReference type="NCBI Taxonomy" id="39272"/>
    <lineage>
        <taxon>Eukaryota</taxon>
        <taxon>Metazoa</taxon>
        <taxon>Ecdysozoa</taxon>
        <taxon>Arthropoda</taxon>
        <taxon>Hexapoda</taxon>
        <taxon>Collembola</taxon>
        <taxon>Symphypleona</taxon>
        <taxon>Sminthuridae</taxon>
        <taxon>Allacma</taxon>
    </lineage>
</organism>
<dbReference type="EMBL" id="CAJVCH010131654">
    <property type="protein sequence ID" value="CAG7726172.1"/>
    <property type="molecule type" value="Genomic_DNA"/>
</dbReference>
<keyword evidence="2" id="KW-1185">Reference proteome</keyword>
<evidence type="ECO:0000313" key="1">
    <source>
        <dbReference type="EMBL" id="CAG7726172.1"/>
    </source>
</evidence>
<dbReference type="InterPro" id="IPR021629">
    <property type="entry name" value="Mediator_Med23"/>
</dbReference>
<comment type="caution">
    <text evidence="1">The sequence shown here is derived from an EMBL/GenBank/DDBJ whole genome shotgun (WGS) entry which is preliminary data.</text>
</comment>
<feature type="non-terminal residue" evidence="1">
    <location>
        <position position="32"/>
    </location>
</feature>
<name>A0A8J2JX14_9HEXA</name>
<evidence type="ECO:0000313" key="2">
    <source>
        <dbReference type="Proteomes" id="UP000708208"/>
    </source>
</evidence>
<dbReference type="Pfam" id="PF11573">
    <property type="entry name" value="Med23"/>
    <property type="match status" value="1"/>
</dbReference>
<dbReference type="Proteomes" id="UP000708208">
    <property type="component" value="Unassembled WGS sequence"/>
</dbReference>
<protein>
    <submittedName>
        <fullName evidence="1">Uncharacterized protein</fullName>
    </submittedName>
</protein>
<dbReference type="AlphaFoldDB" id="A0A8J2JX14"/>
<accession>A0A8J2JX14</accession>
<sequence length="32" mass="3478">AFLCNAFSTNQEHFSRPMAALVEAIHGTSVNN</sequence>
<gene>
    <name evidence="1" type="ORF">AFUS01_LOCUS15096</name>
</gene>